<dbReference type="EMBL" id="LGAP01000012">
    <property type="protein sequence ID" value="KOF17162.1"/>
    <property type="molecule type" value="Genomic_DNA"/>
</dbReference>
<organism evidence="1 2">
    <name type="scientific">Ensifer adhaerens</name>
    <name type="common">Sinorhizobium morelense</name>
    <dbReference type="NCBI Taxonomy" id="106592"/>
    <lineage>
        <taxon>Bacteria</taxon>
        <taxon>Pseudomonadati</taxon>
        <taxon>Pseudomonadota</taxon>
        <taxon>Alphaproteobacteria</taxon>
        <taxon>Hyphomicrobiales</taxon>
        <taxon>Rhizobiaceae</taxon>
        <taxon>Sinorhizobium/Ensifer group</taxon>
        <taxon>Ensifer</taxon>
    </lineage>
</organism>
<protein>
    <submittedName>
        <fullName evidence="1">Uncharacterized protein</fullName>
    </submittedName>
</protein>
<comment type="caution">
    <text evidence="1">The sequence shown here is derived from an EMBL/GenBank/DDBJ whole genome shotgun (WGS) entry which is preliminary data.</text>
</comment>
<dbReference type="PATRIC" id="fig|106592.7.peg.1454"/>
<reference evidence="2" key="1">
    <citation type="submission" date="2015-07" db="EMBL/GenBank/DDBJ databases">
        <title>Whole genome sequence of an Ensifer adhaerens strain isolated from a cave pool in the Wind Cave National Park.</title>
        <authorList>
            <person name="Eng W.W.H."/>
            <person name="Gan H.M."/>
            <person name="Barton H.A."/>
            <person name="Savka M.A."/>
        </authorList>
    </citation>
    <scope>NUCLEOTIDE SEQUENCE [LARGE SCALE GENOMIC DNA]</scope>
    <source>
        <strain evidence="2">SD006</strain>
    </source>
</reference>
<sequence>MLDGLAFARLIESRSRQDHERWRRDQDAYYQEFAADPPALIVAIVRALSFLASHRPARHAQEAAPCRAGGSPAQ</sequence>
<evidence type="ECO:0000313" key="2">
    <source>
        <dbReference type="Proteomes" id="UP000037425"/>
    </source>
</evidence>
<evidence type="ECO:0000313" key="1">
    <source>
        <dbReference type="EMBL" id="KOF17162.1"/>
    </source>
</evidence>
<dbReference type="RefSeq" id="WP_053250245.1">
    <property type="nucleotide sequence ID" value="NZ_LGAP01000012.1"/>
</dbReference>
<dbReference type="Proteomes" id="UP000037425">
    <property type="component" value="Unassembled WGS sequence"/>
</dbReference>
<accession>A0A0L8BR41</accession>
<proteinExistence type="predicted"/>
<gene>
    <name evidence="1" type="ORF">AC244_18295</name>
</gene>
<dbReference type="OrthoDB" id="8394055at2"/>
<dbReference type="AlphaFoldDB" id="A0A0L8BR41"/>
<name>A0A0L8BR41_ENSAD</name>